<proteinExistence type="predicted"/>
<evidence type="ECO:0000313" key="3">
    <source>
        <dbReference type="Proteomes" id="UP000029518"/>
    </source>
</evidence>
<keyword evidence="3" id="KW-1185">Reference proteome</keyword>
<evidence type="ECO:0000313" key="2">
    <source>
        <dbReference type="EMBL" id="AIQ58086.1"/>
    </source>
</evidence>
<dbReference type="RefSeq" id="WP_042212670.1">
    <property type="nucleotide sequence ID" value="NZ_CP009285.1"/>
</dbReference>
<dbReference type="KEGG" id="pbd:PBOR_14975"/>
<protein>
    <recommendedName>
        <fullName evidence="4">DUF4367 domain-containing protein</fullName>
    </recommendedName>
</protein>
<reference evidence="2" key="1">
    <citation type="submission" date="2014-08" db="EMBL/GenBank/DDBJ databases">
        <title>Comparative genomics of the Paenibacillus odorifer group.</title>
        <authorList>
            <person name="den Bakker H.C."/>
            <person name="Tsai Y.-C.Y.-C."/>
            <person name="Martin N."/>
            <person name="Korlach J."/>
            <person name="Wiedmann M."/>
        </authorList>
    </citation>
    <scope>NUCLEOTIDE SEQUENCE [LARGE SCALE GENOMIC DNA]</scope>
    <source>
        <strain evidence="2">DSM 13188</strain>
    </source>
</reference>
<keyword evidence="1" id="KW-0812">Transmembrane</keyword>
<dbReference type="AlphaFoldDB" id="A0A089L9C6"/>
<organism evidence="2 3">
    <name type="scientific">Paenibacillus borealis</name>
    <dbReference type="NCBI Taxonomy" id="160799"/>
    <lineage>
        <taxon>Bacteria</taxon>
        <taxon>Bacillati</taxon>
        <taxon>Bacillota</taxon>
        <taxon>Bacilli</taxon>
        <taxon>Bacillales</taxon>
        <taxon>Paenibacillaceae</taxon>
        <taxon>Paenibacillus</taxon>
    </lineage>
</organism>
<evidence type="ECO:0008006" key="4">
    <source>
        <dbReference type="Google" id="ProtNLM"/>
    </source>
</evidence>
<accession>A0A089L9C6</accession>
<dbReference type="EMBL" id="CP009285">
    <property type="protein sequence ID" value="AIQ58086.1"/>
    <property type="molecule type" value="Genomic_DNA"/>
</dbReference>
<gene>
    <name evidence="2" type="ORF">PBOR_14975</name>
</gene>
<dbReference type="HOGENOM" id="CLU_854850_0_0_9"/>
<feature type="transmembrane region" description="Helical" evidence="1">
    <location>
        <begin position="51"/>
        <end position="71"/>
    </location>
</feature>
<keyword evidence="1" id="KW-1133">Transmembrane helix</keyword>
<evidence type="ECO:0000256" key="1">
    <source>
        <dbReference type="SAM" id="Phobius"/>
    </source>
</evidence>
<dbReference type="Proteomes" id="UP000029518">
    <property type="component" value="Chromosome"/>
</dbReference>
<keyword evidence="1" id="KW-0472">Membrane</keyword>
<sequence>MPVESQLKREIFTFKQDVVMPKQLETQISASFDQYFKFQNKRKTKRHIRGTARIAVVLCGIMLFGGAVYGAERLWAVTYGSTGIEVIVHSDYTESNEYGEHVKLLVEDIQTKLAVNESAFLYVSLPEGGYDLFKVNRPQLFSDIESWKVATEPITGALAVPGSLPEGYHFTGAMSDSQLGIIDNSWVKKYTNVLSKRVKPGEDYAWIKSFNTPNRIAKTVSPQLIYEGPRGKSDAIVVKYTPSGLEAQLTANFAAATTVEEMKVGSLDALYIVNKEAYGNPNNYYAYIQWIELGETNGWNILHEVSTESPEVSKETLLKVAEGLR</sequence>
<dbReference type="OrthoDB" id="2656840at2"/>
<name>A0A089L9C6_PAEBO</name>